<sequence length="249" mass="28677">MSTYSPNPKRLIMTVGDSRVGKSTVIRLLIDLLCCQGKRIRAYDHDNRKRLDPYKCLVPVKSINFNEGTDSVIEELRNGYDALVIDMPGQHIDSICNYIDKVNLFKILGFVDWRLTFVQPISHRLDCVEYLSVLVDFAGNQADYLVVKNQHFDRRFKLYQDLSCFQLIALGGTDIVLGALNKYSYEAIESISLPYSQVSSNINIFSIYRAYAYRWVSSFHQSILNNSLACEYLGLLQIRPQQEPNYDDF</sequence>
<evidence type="ECO:0000313" key="1">
    <source>
        <dbReference type="EMBL" id="RCJ19079.1"/>
    </source>
</evidence>
<protein>
    <recommendedName>
        <fullName evidence="3">CobQ/CobB/MinD/ParA nucleotide binding domain-containing protein</fullName>
    </recommendedName>
</protein>
<dbReference type="AlphaFoldDB" id="A0A367Q4K0"/>
<proteinExistence type="predicted"/>
<dbReference type="SUPFAM" id="SSF52540">
    <property type="entry name" value="P-loop containing nucleoside triphosphate hydrolases"/>
    <property type="match status" value="1"/>
</dbReference>
<keyword evidence="2" id="KW-1185">Reference proteome</keyword>
<name>A0A367Q4K0_9NOSO</name>
<dbReference type="Proteomes" id="UP000252107">
    <property type="component" value="Unassembled WGS sequence"/>
</dbReference>
<gene>
    <name evidence="1" type="ORF">A6770_32380</name>
</gene>
<comment type="caution">
    <text evidence="1">The sequence shown here is derived from an EMBL/GenBank/DDBJ whole genome shotgun (WGS) entry which is preliminary data.</text>
</comment>
<organism evidence="1 2">
    <name type="scientific">Nostoc minutum NIES-26</name>
    <dbReference type="NCBI Taxonomy" id="1844469"/>
    <lineage>
        <taxon>Bacteria</taxon>
        <taxon>Bacillati</taxon>
        <taxon>Cyanobacteriota</taxon>
        <taxon>Cyanophyceae</taxon>
        <taxon>Nostocales</taxon>
        <taxon>Nostocaceae</taxon>
        <taxon>Nostoc</taxon>
    </lineage>
</organism>
<evidence type="ECO:0000313" key="2">
    <source>
        <dbReference type="Proteomes" id="UP000252107"/>
    </source>
</evidence>
<accession>A0A367Q4K0</accession>
<reference evidence="1" key="1">
    <citation type="submission" date="2016-04" db="EMBL/GenBank/DDBJ databases">
        <authorList>
            <person name="Tabuchi Yagui T.R."/>
        </authorList>
    </citation>
    <scope>NUCLEOTIDE SEQUENCE [LARGE SCALE GENOMIC DNA]</scope>
    <source>
        <strain evidence="1">NIES-26</strain>
    </source>
</reference>
<dbReference type="EMBL" id="LXQD01000343">
    <property type="protein sequence ID" value="RCJ19079.1"/>
    <property type="molecule type" value="Genomic_DNA"/>
</dbReference>
<evidence type="ECO:0008006" key="3">
    <source>
        <dbReference type="Google" id="ProtNLM"/>
    </source>
</evidence>
<dbReference type="InterPro" id="IPR027417">
    <property type="entry name" value="P-loop_NTPase"/>
</dbReference>